<protein>
    <submittedName>
        <fullName evidence="4">Heme-binding protein A</fullName>
    </submittedName>
</protein>
<proteinExistence type="predicted"/>
<dbReference type="InterPro" id="IPR039424">
    <property type="entry name" value="SBP_5"/>
</dbReference>
<dbReference type="PANTHER" id="PTHR30290">
    <property type="entry name" value="PERIPLASMIC BINDING COMPONENT OF ABC TRANSPORTER"/>
    <property type="match status" value="1"/>
</dbReference>
<evidence type="ECO:0000259" key="3">
    <source>
        <dbReference type="Pfam" id="PF00496"/>
    </source>
</evidence>
<evidence type="ECO:0000256" key="2">
    <source>
        <dbReference type="SAM" id="SignalP"/>
    </source>
</evidence>
<dbReference type="Gene3D" id="3.10.105.10">
    <property type="entry name" value="Dipeptide-binding Protein, Domain 3"/>
    <property type="match status" value="1"/>
</dbReference>
<gene>
    <name evidence="4" type="primary">hbpA</name>
    <name evidence="4" type="ORF">SPSIL_032900</name>
</gene>
<evidence type="ECO:0000313" key="5">
    <source>
        <dbReference type="Proteomes" id="UP000216752"/>
    </source>
</evidence>
<feature type="domain" description="Solute-binding protein family 5" evidence="3">
    <location>
        <begin position="84"/>
        <end position="443"/>
    </location>
</feature>
<name>A0ABZ3ING0_9FIRM</name>
<organism evidence="4 5">
    <name type="scientific">Sporomusa silvacetica DSM 10669</name>
    <dbReference type="NCBI Taxonomy" id="1123289"/>
    <lineage>
        <taxon>Bacteria</taxon>
        <taxon>Bacillati</taxon>
        <taxon>Bacillota</taxon>
        <taxon>Negativicutes</taxon>
        <taxon>Selenomonadales</taxon>
        <taxon>Sporomusaceae</taxon>
        <taxon>Sporomusa</taxon>
    </lineage>
</organism>
<dbReference type="RefSeq" id="WP_094605217.1">
    <property type="nucleotide sequence ID" value="NZ_CP155573.1"/>
</dbReference>
<accession>A0ABZ3ING0</accession>
<dbReference type="Pfam" id="PF00496">
    <property type="entry name" value="SBP_bac_5"/>
    <property type="match status" value="1"/>
</dbReference>
<keyword evidence="1 2" id="KW-0732">Signal</keyword>
<dbReference type="PIRSF" id="PIRSF002741">
    <property type="entry name" value="MppA"/>
    <property type="match status" value="1"/>
</dbReference>
<reference evidence="4" key="1">
    <citation type="submission" date="2024-05" db="EMBL/GenBank/DDBJ databases">
        <title>Isolation and characterization of Sporomusa carbonis sp. nov., a carboxydotrophic hydrogenogen in the genus of Sporomusa isolated from a charcoal burning pile.</title>
        <authorList>
            <person name="Boeer T."/>
            <person name="Rosenbaum F."/>
            <person name="Eysell L."/>
            <person name="Mueller V."/>
            <person name="Daniel R."/>
            <person name="Poehlein A."/>
        </authorList>
    </citation>
    <scope>NUCLEOTIDE SEQUENCE [LARGE SCALE GENOMIC DNA]</scope>
    <source>
        <strain evidence="4">DSM 10669</strain>
    </source>
</reference>
<dbReference type="EMBL" id="CP155573">
    <property type="protein sequence ID" value="XFO67111.1"/>
    <property type="molecule type" value="Genomic_DNA"/>
</dbReference>
<dbReference type="InterPro" id="IPR000914">
    <property type="entry name" value="SBP_5_dom"/>
</dbReference>
<dbReference type="Gene3D" id="3.40.190.10">
    <property type="entry name" value="Periplasmic binding protein-like II"/>
    <property type="match status" value="1"/>
</dbReference>
<sequence length="536" mass="61187">MNVSYLRQSIRVIFCISVVAALLCGCSSSKQPVLTDAKDMVFTIADHMGDHGFPSPFAHYFRGPGYLRMSFIFDALIWKDDKGYIPALAESWEYNKEENSYVFHLQKKATWHDGQKFTAKDVIFTFEYLKQHPYYTTNISMIKQVEALNEYEVKFYLERLYAPFLDTIAGTIPILPEHIWKGVTDPSNFRQKEALIGTGPFRLVDYSKENGTYLYEAYNEYYQGKPKFQQIKMVKMNVEMVLAALKQKQIDMDQIPPELVKPLEQAGIKVMAMPHDWVANLVINHRREPFNNKEFRRALAYAIDRKALIETTLRGEGLAGNPGLVPSDNEWFNPALKDLYIYDPAKAQSILSNLGYVKNGPYWEKNGQILELELLAGNSGGSGGVDEPGERHGEFIKSQLEKVGIKVNLRILESKTADSRINEWNFDLALNSHGGLGADPDYLKNEIMGKNFNSARFQDNETLANLLNQQVSILDKTERRQLIDKIQAEYADEVPAVPLYYPTRYYAYTPKISLFVTKQGIGLGVPIPLNKMFFIK</sequence>
<feature type="chain" id="PRO_5046213659" evidence="2">
    <location>
        <begin position="21"/>
        <end position="536"/>
    </location>
</feature>
<dbReference type="Gene3D" id="3.90.76.10">
    <property type="entry name" value="Dipeptide-binding Protein, Domain 1"/>
    <property type="match status" value="1"/>
</dbReference>
<dbReference type="InterPro" id="IPR030678">
    <property type="entry name" value="Peptide/Ni-bd"/>
</dbReference>
<keyword evidence="5" id="KW-1185">Reference proteome</keyword>
<evidence type="ECO:0000313" key="4">
    <source>
        <dbReference type="EMBL" id="XFO67111.1"/>
    </source>
</evidence>
<dbReference type="Proteomes" id="UP000216752">
    <property type="component" value="Chromosome"/>
</dbReference>
<dbReference type="PROSITE" id="PS51257">
    <property type="entry name" value="PROKAR_LIPOPROTEIN"/>
    <property type="match status" value="1"/>
</dbReference>
<dbReference type="PANTHER" id="PTHR30290:SF64">
    <property type="entry name" value="ABC TRANSPORTER PERIPLASMIC BINDING PROTEIN"/>
    <property type="match status" value="1"/>
</dbReference>
<feature type="signal peptide" evidence="2">
    <location>
        <begin position="1"/>
        <end position="20"/>
    </location>
</feature>
<dbReference type="SUPFAM" id="SSF53850">
    <property type="entry name" value="Periplasmic binding protein-like II"/>
    <property type="match status" value="1"/>
</dbReference>
<dbReference type="CDD" id="cd08520">
    <property type="entry name" value="PBP2_NikA_DppA_OppA_like_21"/>
    <property type="match status" value="1"/>
</dbReference>
<evidence type="ECO:0000256" key="1">
    <source>
        <dbReference type="ARBA" id="ARBA00022729"/>
    </source>
</evidence>